<dbReference type="Proteomes" id="UP001189429">
    <property type="component" value="Unassembled WGS sequence"/>
</dbReference>
<feature type="compositionally biased region" description="Low complexity" evidence="1">
    <location>
        <begin position="23"/>
        <end position="43"/>
    </location>
</feature>
<gene>
    <name evidence="2" type="ORF">PCOR1329_LOCUS19114</name>
</gene>
<feature type="region of interest" description="Disordered" evidence="1">
    <location>
        <begin position="1"/>
        <end position="64"/>
    </location>
</feature>
<keyword evidence="3" id="KW-1185">Reference proteome</keyword>
<sequence length="292" mass="31435">AAPPTAEAPAAAPAAELPSNEGPAAAPVAERPAAAPVEQQAARPKAEKPSEAKGSAEKRRDPESGRVLTYAQLVAMNQGRYSEAEIEQWWAQNCVPVEENDHASDNHRAVLPRLARQGVRGGGFRKAAAGTRSRAVGRRFALLATMLDDMARCRLPEVSLPRPPTSRCVQYQRLPPERRPAGAASKPIWPPSVRSAECGCEQRRRRHSPDATRGRARSSLQRTVPVRGVPRCVEAFLLRARPRAGAAGGVSPHGTVCGFGSSLSTICIVFSRTRAWRGPACSKCCFGCCFRF</sequence>
<name>A0ABN9RDL0_9DINO</name>
<organism evidence="2 3">
    <name type="scientific">Prorocentrum cordatum</name>
    <dbReference type="NCBI Taxonomy" id="2364126"/>
    <lineage>
        <taxon>Eukaryota</taxon>
        <taxon>Sar</taxon>
        <taxon>Alveolata</taxon>
        <taxon>Dinophyceae</taxon>
        <taxon>Prorocentrales</taxon>
        <taxon>Prorocentraceae</taxon>
        <taxon>Prorocentrum</taxon>
    </lineage>
</organism>
<evidence type="ECO:0000256" key="1">
    <source>
        <dbReference type="SAM" id="MobiDB-lite"/>
    </source>
</evidence>
<feature type="compositionally biased region" description="Basic and acidic residues" evidence="1">
    <location>
        <begin position="44"/>
        <end position="64"/>
    </location>
</feature>
<reference evidence="2" key="1">
    <citation type="submission" date="2023-10" db="EMBL/GenBank/DDBJ databases">
        <authorList>
            <person name="Chen Y."/>
            <person name="Shah S."/>
            <person name="Dougan E. K."/>
            <person name="Thang M."/>
            <person name="Chan C."/>
        </authorList>
    </citation>
    <scope>NUCLEOTIDE SEQUENCE [LARGE SCALE GENOMIC DNA]</scope>
</reference>
<feature type="compositionally biased region" description="Low complexity" evidence="1">
    <location>
        <begin position="1"/>
        <end position="16"/>
    </location>
</feature>
<proteinExistence type="predicted"/>
<accession>A0ABN9RDL0</accession>
<evidence type="ECO:0000313" key="3">
    <source>
        <dbReference type="Proteomes" id="UP001189429"/>
    </source>
</evidence>
<dbReference type="EMBL" id="CAUYUJ010006070">
    <property type="protein sequence ID" value="CAK0816026.1"/>
    <property type="molecule type" value="Genomic_DNA"/>
</dbReference>
<evidence type="ECO:0000313" key="2">
    <source>
        <dbReference type="EMBL" id="CAK0816026.1"/>
    </source>
</evidence>
<feature type="non-terminal residue" evidence="2">
    <location>
        <position position="1"/>
    </location>
</feature>
<comment type="caution">
    <text evidence="2">The sequence shown here is derived from an EMBL/GenBank/DDBJ whole genome shotgun (WGS) entry which is preliminary data.</text>
</comment>
<feature type="region of interest" description="Disordered" evidence="1">
    <location>
        <begin position="201"/>
        <end position="220"/>
    </location>
</feature>
<protein>
    <submittedName>
        <fullName evidence="2">Uncharacterized protein</fullName>
    </submittedName>
</protein>